<keyword evidence="7" id="KW-0808">Transferase</keyword>
<dbReference type="PROSITE" id="PS51094">
    <property type="entry name" value="PTS_EIIA_TYPE_2"/>
    <property type="match status" value="1"/>
</dbReference>
<dbReference type="PANTHER" id="PTHR30505:SF0">
    <property type="entry name" value="FRUCTOSE-LIKE PTS SYSTEM EIIBC COMPONENT-RELATED"/>
    <property type="match status" value="1"/>
</dbReference>
<dbReference type="Pfam" id="PF02302">
    <property type="entry name" value="PTS_IIB"/>
    <property type="match status" value="1"/>
</dbReference>
<dbReference type="GO" id="GO:0090563">
    <property type="term" value="F:protein-phosphocysteine-sugar phosphotransferase activity"/>
    <property type="evidence" value="ECO:0007669"/>
    <property type="project" value="TreeGrafter"/>
</dbReference>
<dbReference type="PANTHER" id="PTHR30505">
    <property type="entry name" value="FRUCTOSE-LIKE PERMEASE"/>
    <property type="match status" value="1"/>
</dbReference>
<dbReference type="Proteomes" id="UP001144471">
    <property type="component" value="Unassembled WGS sequence"/>
</dbReference>
<dbReference type="GO" id="GO:0005886">
    <property type="term" value="C:plasma membrane"/>
    <property type="evidence" value="ECO:0007669"/>
    <property type="project" value="UniProtKB-SubCell"/>
</dbReference>
<feature type="domain" description="PTS EIIA type-2" evidence="14">
    <location>
        <begin position="5"/>
        <end position="149"/>
    </location>
</feature>
<evidence type="ECO:0000256" key="12">
    <source>
        <dbReference type="ARBA" id="ARBA00023136"/>
    </source>
</evidence>
<organism evidence="17 18">
    <name type="scientific">Propionigenium maris DSM 9537</name>
    <dbReference type="NCBI Taxonomy" id="1123000"/>
    <lineage>
        <taxon>Bacteria</taxon>
        <taxon>Fusobacteriati</taxon>
        <taxon>Fusobacteriota</taxon>
        <taxon>Fusobacteriia</taxon>
        <taxon>Fusobacteriales</taxon>
        <taxon>Fusobacteriaceae</taxon>
        <taxon>Propionigenium</taxon>
    </lineage>
</organism>
<dbReference type="NCBIfam" id="TIGR00829">
    <property type="entry name" value="FRU"/>
    <property type="match status" value="1"/>
</dbReference>
<keyword evidence="8" id="KW-0598">Phosphotransferase system</keyword>
<evidence type="ECO:0000256" key="6">
    <source>
        <dbReference type="ARBA" id="ARBA00022597"/>
    </source>
</evidence>
<evidence type="ECO:0000256" key="10">
    <source>
        <dbReference type="ARBA" id="ARBA00022777"/>
    </source>
</evidence>
<evidence type="ECO:0000256" key="9">
    <source>
        <dbReference type="ARBA" id="ARBA00022692"/>
    </source>
</evidence>
<dbReference type="RefSeq" id="WP_281833336.1">
    <property type="nucleotide sequence ID" value="NZ_BSDY01000002.1"/>
</dbReference>
<evidence type="ECO:0000313" key="18">
    <source>
        <dbReference type="Proteomes" id="UP001144471"/>
    </source>
</evidence>
<evidence type="ECO:0000256" key="11">
    <source>
        <dbReference type="ARBA" id="ARBA00022989"/>
    </source>
</evidence>
<evidence type="ECO:0000259" key="16">
    <source>
        <dbReference type="PROSITE" id="PS51104"/>
    </source>
</evidence>
<evidence type="ECO:0000259" key="15">
    <source>
        <dbReference type="PROSITE" id="PS51099"/>
    </source>
</evidence>
<protein>
    <submittedName>
        <fullName evidence="17">PTS system fructose-specific EIIABC component</fullName>
    </submittedName>
</protein>
<feature type="transmembrane region" description="Helical" evidence="13">
    <location>
        <begin position="547"/>
        <end position="566"/>
    </location>
</feature>
<evidence type="ECO:0000256" key="1">
    <source>
        <dbReference type="ARBA" id="ARBA00004429"/>
    </source>
</evidence>
<keyword evidence="4" id="KW-1003">Cell membrane</keyword>
<keyword evidence="3" id="KW-0813">Transport</keyword>
<gene>
    <name evidence="17" type="primary">fruA</name>
    <name evidence="17" type="ORF">PM10SUCC1_06020</name>
</gene>
<evidence type="ECO:0000256" key="13">
    <source>
        <dbReference type="SAM" id="Phobius"/>
    </source>
</evidence>
<dbReference type="SUPFAM" id="SSF55804">
    <property type="entry name" value="Phoshotransferase/anion transport protein"/>
    <property type="match status" value="1"/>
</dbReference>
<dbReference type="InterPro" id="IPR013014">
    <property type="entry name" value="PTS_EIIC_2"/>
</dbReference>
<dbReference type="InterPro" id="IPR003501">
    <property type="entry name" value="PTS_EIIB_2/3"/>
</dbReference>
<dbReference type="GO" id="GO:0009401">
    <property type="term" value="P:phosphoenolpyruvate-dependent sugar phosphotransferase system"/>
    <property type="evidence" value="ECO:0007669"/>
    <property type="project" value="UniProtKB-KW"/>
</dbReference>
<dbReference type="AlphaFoldDB" id="A0A9W6GJ65"/>
<evidence type="ECO:0000256" key="2">
    <source>
        <dbReference type="ARBA" id="ARBA00004496"/>
    </source>
</evidence>
<keyword evidence="12 13" id="KW-0472">Membrane</keyword>
<dbReference type="InterPro" id="IPR050864">
    <property type="entry name" value="Bacterial_PTS_Sugar_Transport"/>
</dbReference>
<keyword evidence="6" id="KW-0762">Sugar transport</keyword>
<feature type="transmembrane region" description="Helical" evidence="13">
    <location>
        <begin position="586"/>
        <end position="606"/>
    </location>
</feature>
<comment type="subcellular location">
    <subcellularLocation>
        <location evidence="1">Cell inner membrane</location>
        <topology evidence="1">Multi-pass membrane protein</topology>
    </subcellularLocation>
    <subcellularLocation>
        <location evidence="2">Cytoplasm</location>
    </subcellularLocation>
</comment>
<evidence type="ECO:0000256" key="4">
    <source>
        <dbReference type="ARBA" id="ARBA00022475"/>
    </source>
</evidence>
<dbReference type="GO" id="GO:0005351">
    <property type="term" value="F:carbohydrate:proton symporter activity"/>
    <property type="evidence" value="ECO:0007669"/>
    <property type="project" value="InterPro"/>
</dbReference>
<evidence type="ECO:0000256" key="3">
    <source>
        <dbReference type="ARBA" id="ARBA00022448"/>
    </source>
</evidence>
<keyword evidence="10" id="KW-0418">Kinase</keyword>
<feature type="domain" description="PTS EIIB type-2" evidence="15">
    <location>
        <begin position="166"/>
        <end position="261"/>
    </location>
</feature>
<dbReference type="InterPro" id="IPR003352">
    <property type="entry name" value="PTS_EIIC"/>
</dbReference>
<evidence type="ECO:0000256" key="7">
    <source>
        <dbReference type="ARBA" id="ARBA00022679"/>
    </source>
</evidence>
<evidence type="ECO:0000256" key="5">
    <source>
        <dbReference type="ARBA" id="ARBA00022553"/>
    </source>
</evidence>
<evidence type="ECO:0000313" key="17">
    <source>
        <dbReference type="EMBL" id="GLI55087.1"/>
    </source>
</evidence>
<dbReference type="FunFam" id="3.40.50.2300:FF:000014">
    <property type="entry name" value="PTS system fructose-like transporter subunit IIB"/>
    <property type="match status" value="1"/>
</dbReference>
<dbReference type="InterPro" id="IPR004715">
    <property type="entry name" value="PTS_IIA_fruc"/>
</dbReference>
<dbReference type="InterPro" id="IPR006327">
    <property type="entry name" value="PTS_IIC_fruc"/>
</dbReference>
<dbReference type="CDD" id="cd05569">
    <property type="entry name" value="PTS_IIB_fructose"/>
    <property type="match status" value="1"/>
</dbReference>
<dbReference type="Gene3D" id="3.40.50.2300">
    <property type="match status" value="1"/>
</dbReference>
<keyword evidence="11 13" id="KW-1133">Transmembrane helix</keyword>
<feature type="transmembrane region" description="Helical" evidence="13">
    <location>
        <begin position="448"/>
        <end position="467"/>
    </location>
</feature>
<accession>A0A9W6GJ65</accession>
<evidence type="ECO:0000259" key="14">
    <source>
        <dbReference type="PROSITE" id="PS51094"/>
    </source>
</evidence>
<dbReference type="InterPro" id="IPR003353">
    <property type="entry name" value="PTS_IIB_fruc"/>
</dbReference>
<keyword evidence="18" id="KW-1185">Reference proteome</keyword>
<dbReference type="InterPro" id="IPR016152">
    <property type="entry name" value="PTrfase/Anion_transptr"/>
</dbReference>
<dbReference type="GO" id="GO:0016301">
    <property type="term" value="F:kinase activity"/>
    <property type="evidence" value="ECO:0007669"/>
    <property type="project" value="UniProtKB-KW"/>
</dbReference>
<feature type="transmembrane region" description="Helical" evidence="13">
    <location>
        <begin position="334"/>
        <end position="352"/>
    </location>
</feature>
<keyword evidence="5" id="KW-0597">Phosphoprotein</keyword>
<sequence>MRILDLIAKDQIITSLKGRSKEEVIEEMVDLLDRRGKLNNRDAYRDEVLKREKISSTGLEEGIAIPHAKSSAVRETAIVFGRSTEGVDYDSLDGEPSNLFFMIAATEGANDTHIEALSKLTTGLLEDEYREGLLKASASEEVMEVIARMDEVKDEESSVADTGKYVVGVTACPVGIAHTYMAADALNKAAREMGVRIKVETNGSVGTKNVLTSEDIRDAAGVIVAADKKIEMERFNGKPLIQTSVKEAISKPKELIEKSMESPIYQGGKASVETVSKTDGKKGVYKHLMNGVSHMLPLVVCGGVLIALSIALSGVKAGEGAAVTNPFFKQMLDLGVEAFGLMVPILAGYIAVSIADRPGLAPGLVGGALANKLGAGFLGGIAAGFAAGYIAKWVKSWKVPETLQAIMPIFVIPLVSTCLVGLIMGIIGTPISGVMEAMTSALQNMEQGSVGLALILGLMIAFDMGGPVNKVAFLFGASMISQGVSTVMGPIAVAICVPPIGMGIATLMAPKKFEKDEREAGKAALAMGCIGITEGAIPFAAADPLRVIPANMIGAGIGAVIAAMGGVADHAPHGGLIVLPVVDNKIFFVVAIVVGSLVTATITSVLKARKQEISL</sequence>
<dbReference type="CDD" id="cd00211">
    <property type="entry name" value="PTS_IIA_fru"/>
    <property type="match status" value="1"/>
</dbReference>
<dbReference type="Gene3D" id="3.40.930.10">
    <property type="entry name" value="Mannitol-specific EII, Chain A"/>
    <property type="match status" value="1"/>
</dbReference>
<dbReference type="InterPro" id="IPR013011">
    <property type="entry name" value="PTS_EIIB_2"/>
</dbReference>
<name>A0A9W6GJ65_9FUSO</name>
<dbReference type="GO" id="GO:0022877">
    <property type="term" value="F:protein-N(PI)-phosphohistidine-fructose phosphotransferase system transporter activity"/>
    <property type="evidence" value="ECO:0007669"/>
    <property type="project" value="InterPro"/>
</dbReference>
<dbReference type="SUPFAM" id="SSF52794">
    <property type="entry name" value="PTS system IIB component-like"/>
    <property type="match status" value="1"/>
</dbReference>
<dbReference type="Pfam" id="PF00359">
    <property type="entry name" value="PTS_EIIA_2"/>
    <property type="match status" value="1"/>
</dbReference>
<comment type="caution">
    <text evidence="17">The sequence shown here is derived from an EMBL/GenBank/DDBJ whole genome shotgun (WGS) entry which is preliminary data.</text>
</comment>
<dbReference type="PROSITE" id="PS51099">
    <property type="entry name" value="PTS_EIIB_TYPE_2"/>
    <property type="match status" value="1"/>
</dbReference>
<reference evidence="17" key="1">
    <citation type="submission" date="2022-12" db="EMBL/GenBank/DDBJ databases">
        <title>Reference genome sequencing for broad-spectrum identification of bacterial and archaeal isolates by mass spectrometry.</title>
        <authorList>
            <person name="Sekiguchi Y."/>
            <person name="Tourlousse D.M."/>
        </authorList>
    </citation>
    <scope>NUCLEOTIDE SEQUENCE</scope>
    <source>
        <strain evidence="17">10succ1</strain>
    </source>
</reference>
<feature type="transmembrane region" description="Helical" evidence="13">
    <location>
        <begin position="295"/>
        <end position="314"/>
    </location>
</feature>
<feature type="transmembrane region" description="Helical" evidence="13">
    <location>
        <begin position="487"/>
        <end position="509"/>
    </location>
</feature>
<dbReference type="InterPro" id="IPR002178">
    <property type="entry name" value="PTS_EIIA_type-2_dom"/>
</dbReference>
<dbReference type="GO" id="GO:0005737">
    <property type="term" value="C:cytoplasm"/>
    <property type="evidence" value="ECO:0007669"/>
    <property type="project" value="UniProtKB-SubCell"/>
</dbReference>
<feature type="transmembrane region" description="Helical" evidence="13">
    <location>
        <begin position="373"/>
        <end position="391"/>
    </location>
</feature>
<dbReference type="NCBIfam" id="TIGR00848">
    <property type="entry name" value="fruA"/>
    <property type="match status" value="1"/>
</dbReference>
<dbReference type="EMBL" id="BSDY01000002">
    <property type="protein sequence ID" value="GLI55087.1"/>
    <property type="molecule type" value="Genomic_DNA"/>
</dbReference>
<feature type="transmembrane region" description="Helical" evidence="13">
    <location>
        <begin position="403"/>
        <end position="427"/>
    </location>
</feature>
<dbReference type="FunFam" id="3.40.930.10:FF:000009">
    <property type="entry name" value="PTS system, fructose specific IIABC component"/>
    <property type="match status" value="1"/>
</dbReference>
<keyword evidence="9 13" id="KW-0812">Transmembrane</keyword>
<feature type="domain" description="PTS EIIC type-2" evidence="16">
    <location>
        <begin position="284"/>
        <end position="615"/>
    </location>
</feature>
<dbReference type="Pfam" id="PF02378">
    <property type="entry name" value="PTS_EIIC"/>
    <property type="match status" value="1"/>
</dbReference>
<proteinExistence type="predicted"/>
<dbReference type="InterPro" id="IPR036095">
    <property type="entry name" value="PTS_EIIB-like_sf"/>
</dbReference>
<dbReference type="PROSITE" id="PS51104">
    <property type="entry name" value="PTS_EIIC_TYPE_2"/>
    <property type="match status" value="1"/>
</dbReference>
<evidence type="ECO:0000256" key="8">
    <source>
        <dbReference type="ARBA" id="ARBA00022683"/>
    </source>
</evidence>
<dbReference type="NCBIfam" id="TIGR01427">
    <property type="entry name" value="PTS_IIC_fructo"/>
    <property type="match status" value="1"/>
</dbReference>